<dbReference type="EMBL" id="NXIC01000040">
    <property type="protein sequence ID" value="RXI24623.1"/>
    <property type="molecule type" value="Genomic_DNA"/>
</dbReference>
<reference evidence="3 4" key="1">
    <citation type="submission" date="2017-09" db="EMBL/GenBank/DDBJ databases">
        <title>Genomics of the genus Arcobacter.</title>
        <authorList>
            <person name="Perez-Cataluna A."/>
            <person name="Figueras M.J."/>
            <person name="Salas-Masso N."/>
        </authorList>
    </citation>
    <scope>NUCLEOTIDE SEQUENCE [LARGE SCALE GENOMIC DNA]</scope>
    <source>
        <strain evidence="3 4">LMG 6621</strain>
    </source>
</reference>
<dbReference type="Pfam" id="PF02705">
    <property type="entry name" value="K_trans"/>
    <property type="match status" value="1"/>
</dbReference>
<organism evidence="3 4">
    <name type="scientific">Aliarcobacter skirrowii CCUG 10374</name>
    <dbReference type="NCBI Taxonomy" id="1032239"/>
    <lineage>
        <taxon>Bacteria</taxon>
        <taxon>Pseudomonadati</taxon>
        <taxon>Campylobacterota</taxon>
        <taxon>Epsilonproteobacteria</taxon>
        <taxon>Campylobacterales</taxon>
        <taxon>Arcobacteraceae</taxon>
        <taxon>Aliarcobacter</taxon>
    </lineage>
</organism>
<feature type="domain" description="K+ potassium transporter integral membrane" evidence="2">
    <location>
        <begin position="3"/>
        <end position="158"/>
    </location>
</feature>
<feature type="transmembrane region" description="Helical" evidence="1">
    <location>
        <begin position="129"/>
        <end position="149"/>
    </location>
</feature>
<dbReference type="RefSeq" id="WP_206731247.1">
    <property type="nucleotide sequence ID" value="NZ_NXIC01000040.1"/>
</dbReference>
<evidence type="ECO:0000313" key="4">
    <source>
        <dbReference type="Proteomes" id="UP000290580"/>
    </source>
</evidence>
<evidence type="ECO:0000259" key="2">
    <source>
        <dbReference type="Pfam" id="PF02705"/>
    </source>
</evidence>
<protein>
    <submittedName>
        <fullName evidence="3">Potassium transporter Kup</fullName>
    </submittedName>
</protein>
<feature type="transmembrane region" description="Helical" evidence="1">
    <location>
        <begin position="86"/>
        <end position="106"/>
    </location>
</feature>
<accession>A0ABY0EER0</accession>
<dbReference type="Proteomes" id="UP000290580">
    <property type="component" value="Unassembled WGS sequence"/>
</dbReference>
<comment type="caution">
    <text evidence="3">The sequence shown here is derived from an EMBL/GenBank/DDBJ whole genome shotgun (WGS) entry which is preliminary data.</text>
</comment>
<keyword evidence="4" id="KW-1185">Reference proteome</keyword>
<evidence type="ECO:0000313" key="3">
    <source>
        <dbReference type="EMBL" id="RXI24623.1"/>
    </source>
</evidence>
<feature type="non-terminal residue" evidence="3">
    <location>
        <position position="1"/>
    </location>
</feature>
<feature type="transmembrane region" description="Helical" evidence="1">
    <location>
        <begin position="57"/>
        <end position="74"/>
    </location>
</feature>
<dbReference type="InterPro" id="IPR003855">
    <property type="entry name" value="K+_transporter"/>
</dbReference>
<sequence>QIILSKIKNAKQIAIITILSFIGFSLMIGDAVITPAISILSAVEGIALIPGFEGTSREVLLIIASLIAICLFIVQKKGVEKVASAVGPIMIIWFLTIGGVGLYFTIQNPSVLLALFPTYAINFIIENPFLTFLVLADVILVATGGEALYADMGHLGRLP</sequence>
<proteinExistence type="predicted"/>
<keyword evidence="1" id="KW-1133">Transmembrane helix</keyword>
<evidence type="ECO:0000256" key="1">
    <source>
        <dbReference type="SAM" id="Phobius"/>
    </source>
</evidence>
<keyword evidence="1" id="KW-0472">Membrane</keyword>
<name>A0ABY0EER0_9BACT</name>
<feature type="non-terminal residue" evidence="3">
    <location>
        <position position="159"/>
    </location>
</feature>
<dbReference type="PANTHER" id="PTHR30540">
    <property type="entry name" value="OSMOTIC STRESS POTASSIUM TRANSPORTER"/>
    <property type="match status" value="1"/>
</dbReference>
<dbReference type="InterPro" id="IPR053951">
    <property type="entry name" value="K_trans_N"/>
</dbReference>
<dbReference type="PANTHER" id="PTHR30540:SF83">
    <property type="entry name" value="K+ POTASSIUM TRANSPORTER"/>
    <property type="match status" value="1"/>
</dbReference>
<gene>
    <name evidence="3" type="ORF">CP959_10270</name>
</gene>
<keyword evidence="1" id="KW-0812">Transmembrane</keyword>
<feature type="transmembrane region" description="Helical" evidence="1">
    <location>
        <begin position="12"/>
        <end position="37"/>
    </location>
</feature>